<sequence>MAAVPIVDDPRAVLRPGLPIEAVALGRVARGGRRLLDDVTLDVRPGQLVAIIGASGAGKTTLLETLAGVRRPSTGSVRHGGRPAPDPAIGYVPQDDIIHQQLPLERTLRYAARLRLPAGTSPAEVAARVTEVLGVLGLTGRAGTRVASLSGGERKRASIAVELLARPRALFLDEPTSGLDPATAAELLTFLRGRATDGVPVVLTTHNPADVDRCDTLVVLAPGGRLVFAGPPAHAPAHFGADDVAGVYGRLDDAPAWRRSTSDFSPVQPTTPSEPAPPPAEPPAGPAVAPPAGAPAAPTVGSARPGRVAQAVLLTRRNFDILGADKLTLAILIGSPLVILAMFLMLFRAGAFDPARPDPPTTVMILFWVAFGVFFFGLTYGLLQICAELPIVRREVFAGLRPGPYLAAKVALLLPPLALVDLLLLAVLRALDRLPTMTAGLYLTALLASACALALGLLCSASVSDVAQATLLLPMLCFPQVLFVGAILPVPAMAPVGRAVSYTMSNRWSFEALGHQAGLPELWRRGELGPPLLASYGASFAREPWQNWLILGGITLLFLAATVLVLRVRCGRRRG</sequence>
<dbReference type="InterPro" id="IPR017871">
    <property type="entry name" value="ABC_transporter-like_CS"/>
</dbReference>
<keyword evidence="3 9" id="KW-0812">Transmembrane</keyword>
<dbReference type="GO" id="GO:0016020">
    <property type="term" value="C:membrane"/>
    <property type="evidence" value="ECO:0007669"/>
    <property type="project" value="UniProtKB-SubCell"/>
</dbReference>
<dbReference type="EMBL" id="BOMM01000054">
    <property type="protein sequence ID" value="GIE14365.1"/>
    <property type="molecule type" value="Genomic_DNA"/>
</dbReference>
<evidence type="ECO:0000256" key="6">
    <source>
        <dbReference type="ARBA" id="ARBA00022989"/>
    </source>
</evidence>
<feature type="transmembrane region" description="Helical" evidence="9">
    <location>
        <begin position="471"/>
        <end position="494"/>
    </location>
</feature>
<feature type="transmembrane region" description="Helical" evidence="9">
    <location>
        <begin position="439"/>
        <end position="459"/>
    </location>
</feature>
<dbReference type="Gene3D" id="3.40.50.300">
    <property type="entry name" value="P-loop containing nucleotide triphosphate hydrolases"/>
    <property type="match status" value="1"/>
</dbReference>
<organism evidence="11 12">
    <name type="scientific">Paractinoplanes ferrugineus</name>
    <dbReference type="NCBI Taxonomy" id="113564"/>
    <lineage>
        <taxon>Bacteria</taxon>
        <taxon>Bacillati</taxon>
        <taxon>Actinomycetota</taxon>
        <taxon>Actinomycetes</taxon>
        <taxon>Micromonosporales</taxon>
        <taxon>Micromonosporaceae</taxon>
        <taxon>Paractinoplanes</taxon>
    </lineage>
</organism>
<evidence type="ECO:0000256" key="9">
    <source>
        <dbReference type="SAM" id="Phobius"/>
    </source>
</evidence>
<proteinExistence type="predicted"/>
<feature type="transmembrane region" description="Helical" evidence="9">
    <location>
        <begin position="404"/>
        <end position="427"/>
    </location>
</feature>
<dbReference type="Proteomes" id="UP000598174">
    <property type="component" value="Unassembled WGS sequence"/>
</dbReference>
<evidence type="ECO:0000256" key="4">
    <source>
        <dbReference type="ARBA" id="ARBA00022741"/>
    </source>
</evidence>
<dbReference type="InterPro" id="IPR003593">
    <property type="entry name" value="AAA+_ATPase"/>
</dbReference>
<comment type="caution">
    <text evidence="11">The sequence shown here is derived from an EMBL/GenBank/DDBJ whole genome shotgun (WGS) entry which is preliminary data.</text>
</comment>
<evidence type="ECO:0000313" key="11">
    <source>
        <dbReference type="EMBL" id="GIE14365.1"/>
    </source>
</evidence>
<dbReference type="InterPro" id="IPR027417">
    <property type="entry name" value="P-loop_NTPase"/>
</dbReference>
<dbReference type="InterPro" id="IPR003439">
    <property type="entry name" value="ABC_transporter-like_ATP-bd"/>
</dbReference>
<feature type="domain" description="ABC transporter" evidence="10">
    <location>
        <begin position="20"/>
        <end position="248"/>
    </location>
</feature>
<dbReference type="PROSITE" id="PS50893">
    <property type="entry name" value="ABC_TRANSPORTER_2"/>
    <property type="match status" value="1"/>
</dbReference>
<dbReference type="InterPro" id="IPR050352">
    <property type="entry name" value="ABCG_transporters"/>
</dbReference>
<dbReference type="SMART" id="SM00382">
    <property type="entry name" value="AAA"/>
    <property type="match status" value="1"/>
</dbReference>
<evidence type="ECO:0000256" key="8">
    <source>
        <dbReference type="SAM" id="MobiDB-lite"/>
    </source>
</evidence>
<evidence type="ECO:0000256" key="3">
    <source>
        <dbReference type="ARBA" id="ARBA00022692"/>
    </source>
</evidence>
<dbReference type="InterPro" id="IPR013525">
    <property type="entry name" value="ABC2_TM"/>
</dbReference>
<dbReference type="GO" id="GO:0140359">
    <property type="term" value="F:ABC-type transporter activity"/>
    <property type="evidence" value="ECO:0007669"/>
    <property type="project" value="InterPro"/>
</dbReference>
<dbReference type="PROSITE" id="PS00211">
    <property type="entry name" value="ABC_TRANSPORTER_1"/>
    <property type="match status" value="1"/>
</dbReference>
<dbReference type="GO" id="GO:0005524">
    <property type="term" value="F:ATP binding"/>
    <property type="evidence" value="ECO:0007669"/>
    <property type="project" value="UniProtKB-KW"/>
</dbReference>
<accession>A0A919J4K0</accession>
<evidence type="ECO:0000256" key="7">
    <source>
        <dbReference type="ARBA" id="ARBA00023136"/>
    </source>
</evidence>
<evidence type="ECO:0000313" key="12">
    <source>
        <dbReference type="Proteomes" id="UP000598174"/>
    </source>
</evidence>
<dbReference type="GO" id="GO:0016887">
    <property type="term" value="F:ATP hydrolysis activity"/>
    <property type="evidence" value="ECO:0007669"/>
    <property type="project" value="InterPro"/>
</dbReference>
<dbReference type="PANTHER" id="PTHR48041">
    <property type="entry name" value="ABC TRANSPORTER G FAMILY MEMBER 28"/>
    <property type="match status" value="1"/>
</dbReference>
<dbReference type="PANTHER" id="PTHR48041:SF139">
    <property type="entry name" value="PROTEIN SCARLET"/>
    <property type="match status" value="1"/>
</dbReference>
<keyword evidence="2" id="KW-0813">Transport</keyword>
<dbReference type="AlphaFoldDB" id="A0A919J4K0"/>
<dbReference type="Pfam" id="PF00005">
    <property type="entry name" value="ABC_tran"/>
    <property type="match status" value="1"/>
</dbReference>
<dbReference type="SUPFAM" id="SSF52540">
    <property type="entry name" value="P-loop containing nucleoside triphosphate hydrolases"/>
    <property type="match status" value="1"/>
</dbReference>
<feature type="transmembrane region" description="Helical" evidence="9">
    <location>
        <begin position="545"/>
        <end position="566"/>
    </location>
</feature>
<evidence type="ECO:0000259" key="10">
    <source>
        <dbReference type="PROSITE" id="PS50893"/>
    </source>
</evidence>
<feature type="transmembrane region" description="Helical" evidence="9">
    <location>
        <begin position="327"/>
        <end position="351"/>
    </location>
</feature>
<feature type="region of interest" description="Disordered" evidence="8">
    <location>
        <begin position="259"/>
        <end position="302"/>
    </location>
</feature>
<evidence type="ECO:0000256" key="5">
    <source>
        <dbReference type="ARBA" id="ARBA00022840"/>
    </source>
</evidence>
<evidence type="ECO:0000256" key="2">
    <source>
        <dbReference type="ARBA" id="ARBA00022448"/>
    </source>
</evidence>
<keyword evidence="6 9" id="KW-1133">Transmembrane helix</keyword>
<gene>
    <name evidence="11" type="ORF">Afe05nite_62050</name>
</gene>
<keyword evidence="5" id="KW-0067">ATP-binding</keyword>
<keyword evidence="4" id="KW-0547">Nucleotide-binding</keyword>
<comment type="subcellular location">
    <subcellularLocation>
        <location evidence="1">Membrane</location>
        <topology evidence="1">Multi-pass membrane protein</topology>
    </subcellularLocation>
</comment>
<dbReference type="Pfam" id="PF01061">
    <property type="entry name" value="ABC2_membrane"/>
    <property type="match status" value="1"/>
</dbReference>
<evidence type="ECO:0000256" key="1">
    <source>
        <dbReference type="ARBA" id="ARBA00004141"/>
    </source>
</evidence>
<feature type="transmembrane region" description="Helical" evidence="9">
    <location>
        <begin position="363"/>
        <end position="383"/>
    </location>
</feature>
<feature type="compositionally biased region" description="Pro residues" evidence="8">
    <location>
        <begin position="272"/>
        <end position="293"/>
    </location>
</feature>
<reference evidence="11" key="1">
    <citation type="submission" date="2021-01" db="EMBL/GenBank/DDBJ databases">
        <title>Whole genome shotgun sequence of Actinoplanes ferrugineus NBRC 15555.</title>
        <authorList>
            <person name="Komaki H."/>
            <person name="Tamura T."/>
        </authorList>
    </citation>
    <scope>NUCLEOTIDE SEQUENCE</scope>
    <source>
        <strain evidence="11">NBRC 15555</strain>
    </source>
</reference>
<name>A0A919J4K0_9ACTN</name>
<keyword evidence="12" id="KW-1185">Reference proteome</keyword>
<keyword evidence="7 9" id="KW-0472">Membrane</keyword>
<protein>
    <recommendedName>
        <fullName evidence="10">ABC transporter domain-containing protein</fullName>
    </recommendedName>
</protein>